<protein>
    <submittedName>
        <fullName evidence="2">Class I SAM-dependent methyltransferase</fullName>
    </submittedName>
</protein>
<feature type="domain" description="Methyltransferase type 11" evidence="1">
    <location>
        <begin position="99"/>
        <end position="190"/>
    </location>
</feature>
<keyword evidence="2" id="KW-0489">Methyltransferase</keyword>
<keyword evidence="2" id="KW-0808">Transferase</keyword>
<dbReference type="InterPro" id="IPR029063">
    <property type="entry name" value="SAM-dependent_MTases_sf"/>
</dbReference>
<dbReference type="Gene3D" id="3.40.50.150">
    <property type="entry name" value="Vaccinia Virus protein VP39"/>
    <property type="match status" value="1"/>
</dbReference>
<dbReference type="InterPro" id="IPR013216">
    <property type="entry name" value="Methyltransf_11"/>
</dbReference>
<evidence type="ECO:0000259" key="1">
    <source>
        <dbReference type="Pfam" id="PF08241"/>
    </source>
</evidence>
<name>A0ABR9MUQ3_9MICO</name>
<dbReference type="InterPro" id="IPR050508">
    <property type="entry name" value="Methyltransf_Superfamily"/>
</dbReference>
<accession>A0ABR9MUQ3</accession>
<keyword evidence="3" id="KW-1185">Reference proteome</keyword>
<dbReference type="GO" id="GO:0032259">
    <property type="term" value="P:methylation"/>
    <property type="evidence" value="ECO:0007669"/>
    <property type="project" value="UniProtKB-KW"/>
</dbReference>
<reference evidence="2 3" key="1">
    <citation type="submission" date="2020-10" db="EMBL/GenBank/DDBJ databases">
        <title>Myceligenerans pegani sp. nov., an endophytic actinomycete isolated from Peganum harmala L. in Xinjiang, China.</title>
        <authorList>
            <person name="Xin L."/>
        </authorList>
    </citation>
    <scope>NUCLEOTIDE SEQUENCE [LARGE SCALE GENOMIC DNA]</scope>
    <source>
        <strain evidence="2 3">TRM65318</strain>
    </source>
</reference>
<evidence type="ECO:0000313" key="3">
    <source>
        <dbReference type="Proteomes" id="UP000625527"/>
    </source>
</evidence>
<dbReference type="CDD" id="cd02440">
    <property type="entry name" value="AdoMet_MTases"/>
    <property type="match status" value="1"/>
</dbReference>
<dbReference type="SUPFAM" id="SSF53335">
    <property type="entry name" value="S-adenosyl-L-methionine-dependent methyltransferases"/>
    <property type="match status" value="1"/>
</dbReference>
<dbReference type="PANTHER" id="PTHR42912">
    <property type="entry name" value="METHYLTRANSFERASE"/>
    <property type="match status" value="1"/>
</dbReference>
<dbReference type="GO" id="GO:0008168">
    <property type="term" value="F:methyltransferase activity"/>
    <property type="evidence" value="ECO:0007669"/>
    <property type="project" value="UniProtKB-KW"/>
</dbReference>
<proteinExistence type="predicted"/>
<comment type="caution">
    <text evidence="2">The sequence shown here is derived from an EMBL/GenBank/DDBJ whole genome shotgun (WGS) entry which is preliminary data.</text>
</comment>
<dbReference type="RefSeq" id="WP_192861684.1">
    <property type="nucleotide sequence ID" value="NZ_JADAQT010000057.1"/>
</dbReference>
<dbReference type="Proteomes" id="UP000625527">
    <property type="component" value="Unassembled WGS sequence"/>
</dbReference>
<organism evidence="2 3">
    <name type="scientific">Myceligenerans pegani</name>
    <dbReference type="NCBI Taxonomy" id="2776917"/>
    <lineage>
        <taxon>Bacteria</taxon>
        <taxon>Bacillati</taxon>
        <taxon>Actinomycetota</taxon>
        <taxon>Actinomycetes</taxon>
        <taxon>Micrococcales</taxon>
        <taxon>Promicromonosporaceae</taxon>
        <taxon>Myceligenerans</taxon>
    </lineage>
</organism>
<dbReference type="EMBL" id="JADAQT010000057">
    <property type="protein sequence ID" value="MBE1875102.1"/>
    <property type="molecule type" value="Genomic_DNA"/>
</dbReference>
<sequence>MIYQDPLAYLLGLEGIALLDAWAGEHDREFTEARLAEIRRLLDDEKLRDRGVHAEWAGTVTAYRQQSADYDANAGGGLFDMDEPVVAEYLNGREPGVALDAACGTGRFAEFLAERGHRVIGVDSSPDMLAHARRRVPDGEFHVGELNALPLADDSVDVIVCALALVHVSRLEPVLAEFARVLRPGGDLVISDVHHELVTRGSVIKATGPAGEPLIVTTHRHDLGDYLRAALSVGLQVRRCEEPRGAWHDGPLPDPAPEIGGWQDWPWSLMAYLPSALRAAGSHPSLVIWHFQLPEP</sequence>
<dbReference type="Pfam" id="PF08241">
    <property type="entry name" value="Methyltransf_11"/>
    <property type="match status" value="1"/>
</dbReference>
<gene>
    <name evidence="2" type="ORF">IHE71_05170</name>
</gene>
<evidence type="ECO:0000313" key="2">
    <source>
        <dbReference type="EMBL" id="MBE1875102.1"/>
    </source>
</evidence>